<accession>A0A831PJX3</accession>
<organism evidence="2">
    <name type="scientific">Geoalkalibacter subterraneus</name>
    <dbReference type="NCBI Taxonomy" id="483547"/>
    <lineage>
        <taxon>Bacteria</taxon>
        <taxon>Pseudomonadati</taxon>
        <taxon>Thermodesulfobacteriota</taxon>
        <taxon>Desulfuromonadia</taxon>
        <taxon>Desulfuromonadales</taxon>
        <taxon>Geoalkalibacteraceae</taxon>
        <taxon>Geoalkalibacter</taxon>
    </lineage>
</organism>
<dbReference type="InterPro" id="IPR025404">
    <property type="entry name" value="DUF4130"/>
</dbReference>
<gene>
    <name evidence="2" type="ORF">ENN94_04175</name>
</gene>
<sequence length="218" mass="25780">MNYRYDGSFAGLLTVLHRAFSWREEVADIQPFQPVQETLFDDAVRVETDLTRVDALLSAIRTHLSAETELFVRHAFFSETRGVEMLLYRYLALGWKLRRALDRHIAHPDVNQVHRTAQRVRSEAYRFKGLLRFRETQDGVFYAPMEPDHFILSLVAPHFSVRLAKERWLIHDVRREKGVLYDGGGWILADLELEESPVFTDAERHWQHLWQTFFRRIA</sequence>
<dbReference type="NCBIfam" id="TIGR03915">
    <property type="entry name" value="SAM_7_link_chp"/>
    <property type="match status" value="1"/>
</dbReference>
<name>A0A831PJX3_9BACT</name>
<reference evidence="2" key="1">
    <citation type="journal article" date="2020" name="mSystems">
        <title>Genome- and Community-Level Interaction Insights into Carbon Utilization and Element Cycling Functions of Hydrothermarchaeota in Hydrothermal Sediment.</title>
        <authorList>
            <person name="Zhou Z."/>
            <person name="Liu Y."/>
            <person name="Xu W."/>
            <person name="Pan J."/>
            <person name="Luo Z.H."/>
            <person name="Li M."/>
        </authorList>
    </citation>
    <scope>NUCLEOTIDE SEQUENCE [LARGE SCALE GENOMIC DNA]</scope>
    <source>
        <strain evidence="2">SpSt-1220</strain>
    </source>
</reference>
<feature type="domain" description="DUF4130" evidence="1">
    <location>
        <begin position="83"/>
        <end position="217"/>
    </location>
</feature>
<comment type="caution">
    <text evidence="2">The sequence shown here is derived from an EMBL/GenBank/DDBJ whole genome shotgun (WGS) entry which is preliminary data.</text>
</comment>
<dbReference type="EMBL" id="DSDO01000290">
    <property type="protein sequence ID" value="HDR46881.1"/>
    <property type="molecule type" value="Genomic_DNA"/>
</dbReference>
<protein>
    <submittedName>
        <fullName evidence="2">DNA metabolism protein</fullName>
    </submittedName>
</protein>
<dbReference type="Pfam" id="PF13566">
    <property type="entry name" value="DUF4130"/>
    <property type="match status" value="1"/>
</dbReference>
<dbReference type="Proteomes" id="UP000886162">
    <property type="component" value="Unassembled WGS sequence"/>
</dbReference>
<dbReference type="InterPro" id="IPR023875">
    <property type="entry name" value="DNA_repair_put"/>
</dbReference>
<evidence type="ECO:0000259" key="1">
    <source>
        <dbReference type="Pfam" id="PF13566"/>
    </source>
</evidence>
<feature type="non-terminal residue" evidence="2">
    <location>
        <position position="218"/>
    </location>
</feature>
<dbReference type="AlphaFoldDB" id="A0A831PJX3"/>
<proteinExistence type="predicted"/>
<evidence type="ECO:0000313" key="2">
    <source>
        <dbReference type="EMBL" id="HDR46881.1"/>
    </source>
</evidence>